<comment type="caution">
    <text evidence="2">The sequence shown here is derived from an EMBL/GenBank/DDBJ whole genome shotgun (WGS) entry which is preliminary data.</text>
</comment>
<feature type="compositionally biased region" description="Basic and acidic residues" evidence="1">
    <location>
        <begin position="62"/>
        <end position="89"/>
    </location>
</feature>
<gene>
    <name evidence="2" type="ORF">BTUL_0067g00020</name>
</gene>
<evidence type="ECO:0000313" key="2">
    <source>
        <dbReference type="EMBL" id="TGO13560.1"/>
    </source>
</evidence>
<name>A0A4Z1EPG1_9HELO</name>
<dbReference type="OrthoDB" id="10393540at2759"/>
<organism evidence="2 3">
    <name type="scientific">Botrytis tulipae</name>
    <dbReference type="NCBI Taxonomy" id="87230"/>
    <lineage>
        <taxon>Eukaryota</taxon>
        <taxon>Fungi</taxon>
        <taxon>Dikarya</taxon>
        <taxon>Ascomycota</taxon>
        <taxon>Pezizomycotina</taxon>
        <taxon>Leotiomycetes</taxon>
        <taxon>Helotiales</taxon>
        <taxon>Sclerotiniaceae</taxon>
        <taxon>Botrytis</taxon>
    </lineage>
</organism>
<dbReference type="EMBL" id="PQXH01000067">
    <property type="protein sequence ID" value="TGO13560.1"/>
    <property type="molecule type" value="Genomic_DNA"/>
</dbReference>
<evidence type="ECO:0000256" key="1">
    <source>
        <dbReference type="SAM" id="MobiDB-lite"/>
    </source>
</evidence>
<dbReference type="AlphaFoldDB" id="A0A4Z1EPG1"/>
<proteinExistence type="predicted"/>
<evidence type="ECO:0000313" key="3">
    <source>
        <dbReference type="Proteomes" id="UP000297777"/>
    </source>
</evidence>
<feature type="region of interest" description="Disordered" evidence="1">
    <location>
        <begin position="55"/>
        <end position="89"/>
    </location>
</feature>
<keyword evidence="3" id="KW-1185">Reference proteome</keyword>
<feature type="compositionally biased region" description="Basic and acidic residues" evidence="1">
    <location>
        <begin position="1"/>
        <end position="23"/>
    </location>
</feature>
<dbReference type="Proteomes" id="UP000297777">
    <property type="component" value="Unassembled WGS sequence"/>
</dbReference>
<feature type="region of interest" description="Disordered" evidence="1">
    <location>
        <begin position="1"/>
        <end position="43"/>
    </location>
</feature>
<reference evidence="2 3" key="1">
    <citation type="submission" date="2017-12" db="EMBL/GenBank/DDBJ databases">
        <title>Comparative genomics of Botrytis spp.</title>
        <authorList>
            <person name="Valero-Jimenez C.A."/>
            <person name="Tapia P."/>
            <person name="Veloso J."/>
            <person name="Silva-Moreno E."/>
            <person name="Staats M."/>
            <person name="Valdes J.H."/>
            <person name="Van Kan J.A.L."/>
        </authorList>
    </citation>
    <scope>NUCLEOTIDE SEQUENCE [LARGE SCALE GENOMIC DNA]</scope>
    <source>
        <strain evidence="2 3">Bt9001</strain>
    </source>
</reference>
<protein>
    <submittedName>
        <fullName evidence="2">Uncharacterized protein</fullName>
    </submittedName>
</protein>
<accession>A0A4Z1EPG1</accession>
<sequence length="120" mass="14021">MASEAKIKEERKKEGKNTYRRGEPLVQRTHLKQADNDRTPRHSTVNGIFAQYTQNQSANVKQDGKASEQKSPLEKLTQRASDHRSYGEREKYSHEYMIPSMEINHISYYSACENECDHFQ</sequence>